<dbReference type="EMBL" id="JAKUMG010000001">
    <property type="protein sequence ID" value="MDI4668079.1"/>
    <property type="molecule type" value="Genomic_DNA"/>
</dbReference>
<keyword evidence="1" id="KW-0472">Membrane</keyword>
<keyword evidence="1" id="KW-0812">Transmembrane</keyword>
<proteinExistence type="predicted"/>
<evidence type="ECO:0000256" key="1">
    <source>
        <dbReference type="SAM" id="Phobius"/>
    </source>
</evidence>
<feature type="transmembrane region" description="Helical" evidence="1">
    <location>
        <begin position="74"/>
        <end position="93"/>
    </location>
</feature>
<organism evidence="2 3">
    <name type="scientific">Pseudoalteromonas shioyasakiensis</name>
    <dbReference type="NCBI Taxonomy" id="1190813"/>
    <lineage>
        <taxon>Bacteria</taxon>
        <taxon>Pseudomonadati</taxon>
        <taxon>Pseudomonadota</taxon>
        <taxon>Gammaproteobacteria</taxon>
        <taxon>Alteromonadales</taxon>
        <taxon>Pseudoalteromonadaceae</taxon>
        <taxon>Pseudoalteromonas</taxon>
    </lineage>
</organism>
<gene>
    <name evidence="2" type="ORF">MKZ47_03030</name>
</gene>
<name>A0ABT6TW03_9GAMM</name>
<evidence type="ECO:0000313" key="3">
    <source>
        <dbReference type="Proteomes" id="UP001156974"/>
    </source>
</evidence>
<keyword evidence="3" id="KW-1185">Reference proteome</keyword>
<protein>
    <submittedName>
        <fullName evidence="2">Uncharacterized protein</fullName>
    </submittedName>
</protein>
<sequence length="290" mass="33956">MFEVIKQWFIKHMPVQEDIGLHENKAFLRWITYPLLVILAIAFAITWNLFETGIYSFDKEFELSFITLNDFAKYYAFPIASLTVPLTFGVMFNRFHSSKQKAKSNRLVEQNNSANNYFNHYKYFSEFCESLSNNFFKKTENISPAILYKRLFPDASVVHFTTEVSEKFLNDIFLDLHTIIDDYEHHLLNTEKTVISSPHETGNYNKVEIIDVVLFKEPFKFRLACSGIYYEEVLSSPKNMMNSLKKIESLIFMLFQFSGISNHKQLTNNFNIKINTLGGRLNSEVNAFQK</sequence>
<feature type="transmembrane region" description="Helical" evidence="1">
    <location>
        <begin position="30"/>
        <end position="50"/>
    </location>
</feature>
<reference evidence="2 3" key="1">
    <citation type="submission" date="2022-02" db="EMBL/GenBank/DDBJ databases">
        <title>Genome analysis of Beneficial Microorganisms for Coral consortium from Pocillopora damicornis.</title>
        <authorList>
            <person name="Rosado P.M."/>
            <person name="Cardoso P.M."/>
            <person name="Rosado J.G."/>
            <person name="Schultz J."/>
            <person name="Rocha U."/>
            <person name="Costa T.K."/>
            <person name="Peixoto R.S."/>
        </authorList>
    </citation>
    <scope>NUCLEOTIDE SEQUENCE [LARGE SCALE GENOMIC DNA]</scope>
    <source>
        <strain evidence="2 3">BMC5</strain>
    </source>
</reference>
<keyword evidence="1" id="KW-1133">Transmembrane helix</keyword>
<dbReference type="RefSeq" id="WP_175081934.1">
    <property type="nucleotide sequence ID" value="NZ_JAKUMG010000001.1"/>
</dbReference>
<dbReference type="Proteomes" id="UP001156974">
    <property type="component" value="Unassembled WGS sequence"/>
</dbReference>
<evidence type="ECO:0000313" key="2">
    <source>
        <dbReference type="EMBL" id="MDI4668079.1"/>
    </source>
</evidence>
<comment type="caution">
    <text evidence="2">The sequence shown here is derived from an EMBL/GenBank/DDBJ whole genome shotgun (WGS) entry which is preliminary data.</text>
</comment>
<accession>A0ABT6TW03</accession>